<feature type="region of interest" description="Disordered" evidence="1">
    <location>
        <begin position="33"/>
        <end position="52"/>
    </location>
</feature>
<reference evidence="2" key="1">
    <citation type="journal article" date="2012" name="PLoS ONE">
        <title>Gene sets for utilization of primary and secondary nutrition supplies in the distal gut of endangered iberian lynx.</title>
        <authorList>
            <person name="Alcaide M."/>
            <person name="Messina E."/>
            <person name="Richter M."/>
            <person name="Bargiela R."/>
            <person name="Peplies J."/>
            <person name="Huws S.A."/>
            <person name="Newbold C.J."/>
            <person name="Golyshin P.N."/>
            <person name="Simon M.A."/>
            <person name="Lopez G."/>
            <person name="Yakimov M.M."/>
            <person name="Ferrer M."/>
        </authorList>
    </citation>
    <scope>NUCLEOTIDE SEQUENCE</scope>
</reference>
<name>J9C344_9ZZZZ</name>
<proteinExistence type="predicted"/>
<feature type="compositionally biased region" description="Basic and acidic residues" evidence="1">
    <location>
        <begin position="33"/>
        <end position="42"/>
    </location>
</feature>
<evidence type="ECO:0000313" key="2">
    <source>
        <dbReference type="EMBL" id="EJW94240.1"/>
    </source>
</evidence>
<organism evidence="2">
    <name type="scientific">gut metagenome</name>
    <dbReference type="NCBI Taxonomy" id="749906"/>
    <lineage>
        <taxon>unclassified sequences</taxon>
        <taxon>metagenomes</taxon>
        <taxon>organismal metagenomes</taxon>
    </lineage>
</organism>
<accession>J9C344</accession>
<dbReference type="EMBL" id="AMCI01006485">
    <property type="protein sequence ID" value="EJW94240.1"/>
    <property type="molecule type" value="Genomic_DNA"/>
</dbReference>
<comment type="caution">
    <text evidence="2">The sequence shown here is derived from an EMBL/GenBank/DDBJ whole genome shotgun (WGS) entry which is preliminary data.</text>
</comment>
<dbReference type="AlphaFoldDB" id="J9C344"/>
<feature type="non-terminal residue" evidence="2">
    <location>
        <position position="1"/>
    </location>
</feature>
<protein>
    <submittedName>
        <fullName evidence="2">OmpA/MotB domain protein</fullName>
    </submittedName>
</protein>
<feature type="non-terminal residue" evidence="2">
    <location>
        <position position="211"/>
    </location>
</feature>
<evidence type="ECO:0000256" key="1">
    <source>
        <dbReference type="SAM" id="MobiDB-lite"/>
    </source>
</evidence>
<gene>
    <name evidence="2" type="ORF">EVA_17653</name>
</gene>
<sequence>TDAESNRYITEDGYVLTGECNEAEYTLLVQKGEDGMPGKDGQDGLNGADGVNGTDGTGIVWKGTLEEHPLNPENGWAYRNSVDKKTYIYQDGQWYQMTIDGVDGQNGAPGKDGIGIVWKGDMVSAPANPQKNWVYRDTDNGRVYIYNGTTWELMVVDGSDGMEGAPGQDGLSVYITYHDSVTAPLTPTGNGTTGGWHHNATESVRWMSQKV</sequence>